<dbReference type="InterPro" id="IPR019303">
    <property type="entry name" value="vWA_TerF_C"/>
</dbReference>
<comment type="caution">
    <text evidence="2">The sequence shown here is derived from an EMBL/GenBank/DDBJ whole genome shotgun (WGS) entry which is preliminary data.</text>
</comment>
<evidence type="ECO:0000313" key="2">
    <source>
        <dbReference type="EMBL" id="RVU27444.1"/>
    </source>
</evidence>
<dbReference type="EMBL" id="RZYA01000003">
    <property type="protein sequence ID" value="RVU27444.1"/>
    <property type="molecule type" value="Genomic_DNA"/>
</dbReference>
<accession>A0A437PYV3</accession>
<dbReference type="Proteomes" id="UP000283128">
    <property type="component" value="Unassembled WGS sequence"/>
</dbReference>
<organism evidence="2 3">
    <name type="scientific">Streptomyces antnestii</name>
    <dbReference type="NCBI Taxonomy" id="2494256"/>
    <lineage>
        <taxon>Bacteria</taxon>
        <taxon>Bacillati</taxon>
        <taxon>Actinomycetota</taxon>
        <taxon>Actinomycetes</taxon>
        <taxon>Kitasatosporales</taxon>
        <taxon>Streptomycetaceae</taxon>
        <taxon>Streptomyces</taxon>
    </lineage>
</organism>
<gene>
    <name evidence="2" type="ORF">EOT10_09785</name>
</gene>
<protein>
    <recommendedName>
        <fullName evidence="1">vWA found in TerF C terminus domain-containing protein</fullName>
    </recommendedName>
</protein>
<evidence type="ECO:0000259" key="1">
    <source>
        <dbReference type="Pfam" id="PF10138"/>
    </source>
</evidence>
<name>A0A437PYV3_9ACTN</name>
<keyword evidence="3" id="KW-1185">Reference proteome</keyword>
<dbReference type="Pfam" id="PF10138">
    <property type="entry name" value="vWA-TerF-like"/>
    <property type="match status" value="1"/>
</dbReference>
<dbReference type="AlphaFoldDB" id="A0A437PYV3"/>
<evidence type="ECO:0000313" key="3">
    <source>
        <dbReference type="Proteomes" id="UP000283128"/>
    </source>
</evidence>
<reference evidence="2 3" key="1">
    <citation type="submission" date="2019-01" db="EMBL/GenBank/DDBJ databases">
        <title>Genome sequences of Streptomyces and Rhizobium isolates collected from root and soil.</title>
        <authorList>
            <person name="Chhettri S."/>
            <person name="Sevigny J.L."/>
            <person name="Sen A."/>
            <person name="Ennis N."/>
            <person name="Tisa L."/>
        </authorList>
    </citation>
    <scope>NUCLEOTIDE SEQUENCE [LARGE SCALE GENOMIC DNA]</scope>
    <source>
        <strain evidence="2 3">San01</strain>
    </source>
</reference>
<proteinExistence type="predicted"/>
<feature type="domain" description="vWA found in TerF C terminus" evidence="1">
    <location>
        <begin position="42"/>
        <end position="206"/>
    </location>
</feature>
<sequence>MAPRMVMPFSSICRASTPLVCSSRAPGRVLGATLRCMAAGSVRVMIVLPISRAWYFEPRRFSSIARKVKKALAVADRVDGGGIVDVVLYGVSSQQKGSESMVVHTEVSSKDLDQWVNDWAVRPSAPRGLFGDHTPVNKFEEHFGVEDDYYGRALPGLIVDEIHRSTMSAKGDHFVIFGLDWGRGLKELVRAVIKLDRPDIFWQFFGDATDIDHHDFWGRDNLKRGGVAPNIWAHLNTYWTSRSITRGFRKWRKARA</sequence>